<dbReference type="FunFam" id="3.30.420.40:FF:000028">
    <property type="entry name" value="heat shock 70 kDa protein-like"/>
    <property type="match status" value="1"/>
</dbReference>
<dbReference type="InterPro" id="IPR043129">
    <property type="entry name" value="ATPase_NBD"/>
</dbReference>
<dbReference type="Proteomes" id="UP000694564">
    <property type="component" value="Chromosome 8"/>
</dbReference>
<dbReference type="FunFam" id="2.60.34.10:FF:000002">
    <property type="entry name" value="Heat shock 70 kDa"/>
    <property type="match status" value="1"/>
</dbReference>
<proteinExistence type="inferred from homology"/>
<keyword evidence="2" id="KW-0488">Methylation</keyword>
<keyword evidence="6" id="KW-0143">Chaperone</keyword>
<comment type="similarity">
    <text evidence="1">Belongs to the heat shock protein 70 family.</text>
</comment>
<dbReference type="SUPFAM" id="SSF100934">
    <property type="entry name" value="Heat shock protein 70kD (HSP70), C-terminal subdomain"/>
    <property type="match status" value="1"/>
</dbReference>
<reference evidence="7" key="2">
    <citation type="submission" date="2025-09" db="UniProtKB">
        <authorList>
            <consortium name="Ensembl"/>
        </authorList>
    </citation>
    <scope>IDENTIFICATION</scope>
</reference>
<evidence type="ECO:0000256" key="5">
    <source>
        <dbReference type="ARBA" id="ARBA00023016"/>
    </source>
</evidence>
<dbReference type="GO" id="GO:0005524">
    <property type="term" value="F:ATP binding"/>
    <property type="evidence" value="ECO:0007669"/>
    <property type="project" value="UniProtKB-KW"/>
</dbReference>
<dbReference type="SUPFAM" id="SSF100920">
    <property type="entry name" value="Heat shock protein 70kD (HSP70), peptide-binding domain"/>
    <property type="match status" value="1"/>
</dbReference>
<keyword evidence="3" id="KW-0547">Nucleotide-binding</keyword>
<dbReference type="Gene3D" id="1.20.1270.10">
    <property type="match status" value="1"/>
</dbReference>
<evidence type="ECO:0000256" key="2">
    <source>
        <dbReference type="ARBA" id="ARBA00022481"/>
    </source>
</evidence>
<dbReference type="FunFam" id="3.30.420.40:FF:000542">
    <property type="entry name" value="Heat shock cognate 71 kDa protein"/>
    <property type="match status" value="1"/>
</dbReference>
<dbReference type="InterPro" id="IPR029047">
    <property type="entry name" value="HSP70_peptide-bd_sf"/>
</dbReference>
<dbReference type="FunFam" id="1.20.1270.10:FF:000003">
    <property type="entry name" value="heat shock cognate 71 kDa protein-like"/>
    <property type="match status" value="1"/>
</dbReference>
<accession>A0A8D2BCX1</accession>
<dbReference type="PROSITE" id="PS01036">
    <property type="entry name" value="HSP70_3"/>
    <property type="match status" value="1"/>
</dbReference>
<dbReference type="Pfam" id="PF00012">
    <property type="entry name" value="HSP70"/>
    <property type="match status" value="2"/>
</dbReference>
<sequence>MSKGPAVGIDLGTTNSCVGVFQHGKVAIIANDQGNQTTPSYVAFTDTERLISDAAKNQVAMNPTNTVFDAKRLIGRRFDDAVVQSDMKHWPFMVVNDAGRPKHKKDISENKRAVRCLRTACERAKRTLSSSTQASIEIDSLYEGIDFYISITQARLKTLRDAKLDKPQIHDIVLVGGSTRIPKIQKLLQDFFNGKELNKSINPDEAVAYGAAVQAAILSGDKSENVQDLLLLDVTPLSLGIETAGGVMTQTQTFMTYSDNQPGVLIQVYEGKRAMTKDNNLLGKFELTGIPPVPHGVPQIEVTFDIDANGILNVSAVDKSTGKENKITITNDKSRLSKGDIECMVQEAEKYKAEDEKQRDKVSSKNSLESYAFNMKATVEDEKLQGKINDEDKQKIFDKCNEIINWLDKNQTAEKEEFEHQQKELEKVCNPIITKLYQCRRHARRNAWGLPWWASSSLWWCFLWVHH</sequence>
<evidence type="ECO:0000256" key="4">
    <source>
        <dbReference type="ARBA" id="ARBA00022840"/>
    </source>
</evidence>
<keyword evidence="5" id="KW-0346">Stress response</keyword>
<dbReference type="Gene3D" id="2.60.34.10">
    <property type="entry name" value="Substrate Binding Domain Of DNAk, Chain A, domain 1"/>
    <property type="match status" value="1"/>
</dbReference>
<dbReference type="InterPro" id="IPR018181">
    <property type="entry name" value="Heat_shock_70_CS"/>
</dbReference>
<dbReference type="FunFam" id="3.30.420.40:FF:000172">
    <property type="entry name" value="Heat shock 70 kDa protein"/>
    <property type="match status" value="1"/>
</dbReference>
<dbReference type="PANTHER" id="PTHR19375">
    <property type="entry name" value="HEAT SHOCK PROTEIN 70KDA"/>
    <property type="match status" value="1"/>
</dbReference>
<name>A0A8D2BCX1_SCIVU</name>
<keyword evidence="4" id="KW-0067">ATP-binding</keyword>
<dbReference type="PROSITE" id="PS00297">
    <property type="entry name" value="HSP70_1"/>
    <property type="match status" value="1"/>
</dbReference>
<evidence type="ECO:0000313" key="8">
    <source>
        <dbReference type="Proteomes" id="UP000694564"/>
    </source>
</evidence>
<evidence type="ECO:0000256" key="6">
    <source>
        <dbReference type="ARBA" id="ARBA00023186"/>
    </source>
</evidence>
<keyword evidence="8" id="KW-1185">Reference proteome</keyword>
<dbReference type="Gene3D" id="3.30.420.40">
    <property type="match status" value="3"/>
</dbReference>
<evidence type="ECO:0000313" key="7">
    <source>
        <dbReference type="Ensembl" id="ENSSVLP00005011858.1"/>
    </source>
</evidence>
<dbReference type="GO" id="GO:0140662">
    <property type="term" value="F:ATP-dependent protein folding chaperone"/>
    <property type="evidence" value="ECO:0007669"/>
    <property type="project" value="InterPro"/>
</dbReference>
<dbReference type="Gene3D" id="3.30.30.30">
    <property type="match status" value="1"/>
</dbReference>
<evidence type="ECO:0000256" key="1">
    <source>
        <dbReference type="ARBA" id="ARBA00007381"/>
    </source>
</evidence>
<evidence type="ECO:0008006" key="9">
    <source>
        <dbReference type="Google" id="ProtNLM"/>
    </source>
</evidence>
<dbReference type="Ensembl" id="ENSSVLT00005013129.1">
    <property type="protein sequence ID" value="ENSSVLP00005011858.1"/>
    <property type="gene ID" value="ENSSVLG00005009358.1"/>
</dbReference>
<dbReference type="GeneTree" id="ENSGT00950000183206"/>
<dbReference type="FunFam" id="3.30.30.30:FF:000001">
    <property type="entry name" value="heat shock 70 kDa protein-like"/>
    <property type="match status" value="1"/>
</dbReference>
<dbReference type="InterPro" id="IPR013126">
    <property type="entry name" value="Hsp_70_fam"/>
</dbReference>
<dbReference type="AlphaFoldDB" id="A0A8D2BCX1"/>
<dbReference type="SUPFAM" id="SSF53067">
    <property type="entry name" value="Actin-like ATPase domain"/>
    <property type="match status" value="2"/>
</dbReference>
<dbReference type="InterPro" id="IPR029048">
    <property type="entry name" value="HSP70_C_sf"/>
</dbReference>
<organism evidence="7 8">
    <name type="scientific">Sciurus vulgaris</name>
    <name type="common">Eurasian red squirrel</name>
    <dbReference type="NCBI Taxonomy" id="55149"/>
    <lineage>
        <taxon>Eukaryota</taxon>
        <taxon>Metazoa</taxon>
        <taxon>Chordata</taxon>
        <taxon>Craniata</taxon>
        <taxon>Vertebrata</taxon>
        <taxon>Euteleostomi</taxon>
        <taxon>Mammalia</taxon>
        <taxon>Eutheria</taxon>
        <taxon>Euarchontoglires</taxon>
        <taxon>Glires</taxon>
        <taxon>Rodentia</taxon>
        <taxon>Sciuromorpha</taxon>
        <taxon>Sciuridae</taxon>
        <taxon>Sciurinae</taxon>
        <taxon>Sciurini</taxon>
        <taxon>Sciurus</taxon>
    </lineage>
</organism>
<dbReference type="Gene3D" id="3.90.640.10">
    <property type="entry name" value="Actin, Chain A, domain 4"/>
    <property type="match status" value="1"/>
</dbReference>
<dbReference type="FunFam" id="3.90.640.10:FF:000134">
    <property type="entry name" value="Heat shock cognate 71 kDa protein"/>
    <property type="match status" value="1"/>
</dbReference>
<dbReference type="PRINTS" id="PR00301">
    <property type="entry name" value="HEATSHOCK70"/>
</dbReference>
<reference evidence="7" key="1">
    <citation type="submission" date="2025-08" db="UniProtKB">
        <authorList>
            <consortium name="Ensembl"/>
        </authorList>
    </citation>
    <scope>IDENTIFICATION</scope>
</reference>
<protein>
    <recommendedName>
        <fullName evidence="9">Heat shock cognate 71 kDa protein</fullName>
    </recommendedName>
</protein>
<evidence type="ECO:0000256" key="3">
    <source>
        <dbReference type="ARBA" id="ARBA00022741"/>
    </source>
</evidence>